<dbReference type="GO" id="GO:0098552">
    <property type="term" value="C:side of membrane"/>
    <property type="evidence" value="ECO:0007669"/>
    <property type="project" value="UniProtKB-KW"/>
</dbReference>
<evidence type="ECO:0000256" key="10">
    <source>
        <dbReference type="ARBA" id="ARBA00023136"/>
    </source>
</evidence>
<evidence type="ECO:0000256" key="8">
    <source>
        <dbReference type="ARBA" id="ARBA00023008"/>
    </source>
</evidence>
<evidence type="ECO:0000256" key="6">
    <source>
        <dbReference type="ARBA" id="ARBA00022723"/>
    </source>
</evidence>
<evidence type="ECO:0000256" key="9">
    <source>
        <dbReference type="ARBA" id="ARBA00023087"/>
    </source>
</evidence>
<protein>
    <recommendedName>
        <fullName evidence="15">Prion/Doppel protein beta-ribbon domain-containing protein</fullName>
    </recommendedName>
</protein>
<dbReference type="PANTHER" id="PTHR15506">
    <property type="entry name" value="DOPPEL PRION"/>
    <property type="match status" value="1"/>
</dbReference>
<organism evidence="16 17">
    <name type="scientific">Engystomops pustulosus</name>
    <name type="common">Tungara frog</name>
    <name type="synonym">Physalaemus pustulosus</name>
    <dbReference type="NCBI Taxonomy" id="76066"/>
    <lineage>
        <taxon>Eukaryota</taxon>
        <taxon>Metazoa</taxon>
        <taxon>Chordata</taxon>
        <taxon>Craniata</taxon>
        <taxon>Vertebrata</taxon>
        <taxon>Euteleostomi</taxon>
        <taxon>Amphibia</taxon>
        <taxon>Batrachia</taxon>
        <taxon>Anura</taxon>
        <taxon>Neobatrachia</taxon>
        <taxon>Hyloidea</taxon>
        <taxon>Leptodactylidae</taxon>
        <taxon>Leiuperinae</taxon>
        <taxon>Engystomops</taxon>
    </lineage>
</organism>
<feature type="chain" id="PRO_5043697907" description="Prion/Doppel protein beta-ribbon domain-containing protein" evidence="14">
    <location>
        <begin position="23"/>
        <end position="169"/>
    </location>
</feature>
<evidence type="ECO:0000256" key="14">
    <source>
        <dbReference type="SAM" id="SignalP"/>
    </source>
</evidence>
<dbReference type="InterPro" id="IPR022416">
    <property type="entry name" value="Prion/Doppel_prot_b-ribbon_dom"/>
</dbReference>
<keyword evidence="12" id="KW-0325">Glycoprotein</keyword>
<dbReference type="Proteomes" id="UP000824782">
    <property type="component" value="Unassembled WGS sequence"/>
</dbReference>
<sequence length="169" mass="19160">MRSSFLIPCLVLILMNIDFGFSRMKTNRKSSVTRKSGSNIPKTNVALKPGQLLYRGTRLALHLNVTDESQFYSENYAMFPDGLYYPRPSTVNDFEEFLGPCINTTLQLETNKDKLTKLNLDIYGNVTLRIIEYLCTENYNRDNDAGLCPKGLWVVTTVIAMLSVMNTLA</sequence>
<evidence type="ECO:0000256" key="3">
    <source>
        <dbReference type="ARBA" id="ARBA00022475"/>
    </source>
</evidence>
<evidence type="ECO:0000256" key="4">
    <source>
        <dbReference type="ARBA" id="ARBA00022622"/>
    </source>
</evidence>
<dbReference type="GO" id="GO:0046872">
    <property type="term" value="F:metal ion binding"/>
    <property type="evidence" value="ECO:0007669"/>
    <property type="project" value="UniProtKB-KW"/>
</dbReference>
<dbReference type="Pfam" id="PF00377">
    <property type="entry name" value="Prion"/>
    <property type="match status" value="1"/>
</dbReference>
<comment type="subcellular location">
    <subcellularLocation>
        <location evidence="1">Cell membrane</location>
        <topology evidence="1">Lipid-anchor</topology>
        <topology evidence="1">GPI-anchor</topology>
    </subcellularLocation>
</comment>
<keyword evidence="4" id="KW-0336">GPI-anchor</keyword>
<keyword evidence="8" id="KW-0186">Copper</keyword>
<accession>A0AAV7BQJ0</accession>
<gene>
    <name evidence="16" type="ORF">GDO81_009297</name>
</gene>
<evidence type="ECO:0000256" key="2">
    <source>
        <dbReference type="ARBA" id="ARBA00009910"/>
    </source>
</evidence>
<feature type="signal peptide" evidence="14">
    <location>
        <begin position="1"/>
        <end position="22"/>
    </location>
</feature>
<feature type="domain" description="Prion/Doppel protein beta-ribbon" evidence="15">
    <location>
        <begin position="58"/>
        <end position="155"/>
    </location>
</feature>
<dbReference type="PANTHER" id="PTHR15506:SF0">
    <property type="entry name" value="PRION-LIKE PROTEIN DOPPEL"/>
    <property type="match status" value="1"/>
</dbReference>
<proteinExistence type="inferred from homology"/>
<evidence type="ECO:0000313" key="16">
    <source>
        <dbReference type="EMBL" id="KAG8574725.1"/>
    </source>
</evidence>
<keyword evidence="7 14" id="KW-0732">Signal</keyword>
<keyword evidence="11" id="KW-1015">Disulfide bond</keyword>
<dbReference type="SUPFAM" id="SSF54098">
    <property type="entry name" value="Prion-like"/>
    <property type="match status" value="1"/>
</dbReference>
<name>A0AAV7BQJ0_ENGPU</name>
<keyword evidence="6" id="KW-0479">Metal-binding</keyword>
<dbReference type="EMBL" id="WNYA01000004">
    <property type="protein sequence ID" value="KAG8574725.1"/>
    <property type="molecule type" value="Genomic_DNA"/>
</dbReference>
<evidence type="ECO:0000259" key="15">
    <source>
        <dbReference type="Pfam" id="PF00377"/>
    </source>
</evidence>
<keyword evidence="13" id="KW-0449">Lipoprotein</keyword>
<keyword evidence="10" id="KW-0472">Membrane</keyword>
<keyword evidence="17" id="KW-1185">Reference proteome</keyword>
<reference evidence="16" key="1">
    <citation type="thesis" date="2020" institute="ProQuest LLC" country="789 East Eisenhower Parkway, Ann Arbor, MI, USA">
        <title>Comparative Genomics and Chromosome Evolution.</title>
        <authorList>
            <person name="Mudd A.B."/>
        </authorList>
    </citation>
    <scope>NUCLEOTIDE SEQUENCE</scope>
    <source>
        <strain evidence="16">237g6f4</strain>
        <tissue evidence="16">Blood</tissue>
    </source>
</reference>
<dbReference type="GO" id="GO:0051260">
    <property type="term" value="P:protein homooligomerization"/>
    <property type="evidence" value="ECO:0007669"/>
    <property type="project" value="InterPro"/>
</dbReference>
<dbReference type="InterPro" id="IPR036924">
    <property type="entry name" value="Prion/Doppel_b-ribbon_dom_sf"/>
</dbReference>
<keyword evidence="9" id="KW-0034">Amyloid</keyword>
<keyword evidence="3" id="KW-1003">Cell membrane</keyword>
<evidence type="ECO:0000256" key="5">
    <source>
        <dbReference type="ARBA" id="ARBA00022678"/>
    </source>
</evidence>
<evidence type="ECO:0000256" key="12">
    <source>
        <dbReference type="ARBA" id="ARBA00023180"/>
    </source>
</evidence>
<comment type="caution">
    <text evidence="16">The sequence shown here is derived from an EMBL/GenBank/DDBJ whole genome shotgun (WGS) entry which is preliminary data.</text>
</comment>
<dbReference type="GO" id="GO:0005886">
    <property type="term" value="C:plasma membrane"/>
    <property type="evidence" value="ECO:0007669"/>
    <property type="project" value="UniProtKB-SubCell"/>
</dbReference>
<evidence type="ECO:0000256" key="11">
    <source>
        <dbReference type="ARBA" id="ARBA00023157"/>
    </source>
</evidence>
<evidence type="ECO:0000256" key="1">
    <source>
        <dbReference type="ARBA" id="ARBA00004609"/>
    </source>
</evidence>
<evidence type="ECO:0000256" key="13">
    <source>
        <dbReference type="ARBA" id="ARBA00023288"/>
    </source>
</evidence>
<dbReference type="Gene3D" id="1.10.790.10">
    <property type="entry name" value="Prion/Doppel protein, beta-ribbon domain"/>
    <property type="match status" value="1"/>
</dbReference>
<dbReference type="AlphaFoldDB" id="A0AAV7BQJ0"/>
<keyword evidence="5" id="KW-0640">Prion</keyword>
<evidence type="ECO:0000256" key="7">
    <source>
        <dbReference type="ARBA" id="ARBA00022729"/>
    </source>
</evidence>
<comment type="similarity">
    <text evidence="2">Belongs to the prion family.</text>
</comment>
<evidence type="ECO:0000313" key="17">
    <source>
        <dbReference type="Proteomes" id="UP000824782"/>
    </source>
</evidence>